<dbReference type="KEGG" id="soy:115880538"/>
<evidence type="ECO:0000313" key="2">
    <source>
        <dbReference type="Proteomes" id="UP000504635"/>
    </source>
</evidence>
<protein>
    <submittedName>
        <fullName evidence="3">Ejaculatory bulb-specific protein 3-like</fullName>
    </submittedName>
</protein>
<dbReference type="InterPro" id="IPR005055">
    <property type="entry name" value="A10/PebIII"/>
</dbReference>
<reference evidence="3" key="1">
    <citation type="submission" date="2025-08" db="UniProtKB">
        <authorList>
            <consortium name="RefSeq"/>
        </authorList>
    </citation>
    <scope>IDENTIFICATION</scope>
    <source>
        <tissue evidence="3">Gonads</tissue>
    </source>
</reference>
<dbReference type="PANTHER" id="PTHR11257:SF11">
    <property type="entry name" value="CHEMOSENSORY PROTEIN 17"/>
    <property type="match status" value="1"/>
</dbReference>
<evidence type="ECO:0000256" key="1">
    <source>
        <dbReference type="SAM" id="SignalP"/>
    </source>
</evidence>
<accession>A0A6J2XQ40</accession>
<dbReference type="InterPro" id="IPR036682">
    <property type="entry name" value="OS_D_A10/PebIII_sf"/>
</dbReference>
<keyword evidence="1" id="KW-0732">Signal</keyword>
<feature type="signal peptide" evidence="1">
    <location>
        <begin position="1"/>
        <end position="25"/>
    </location>
</feature>
<name>A0A6J2XQ40_SITOR</name>
<dbReference type="Pfam" id="PF03392">
    <property type="entry name" value="OS-D"/>
    <property type="match status" value="1"/>
</dbReference>
<dbReference type="Gene3D" id="1.10.2080.10">
    <property type="entry name" value="Insect odorant-binding protein A10/Ejaculatory bulb-specific protein 3"/>
    <property type="match status" value="1"/>
</dbReference>
<dbReference type="InParanoid" id="A0A6J2XQ40"/>
<evidence type="ECO:0000313" key="3">
    <source>
        <dbReference type="RefSeq" id="XP_030753623.1"/>
    </source>
</evidence>
<dbReference type="PANTHER" id="PTHR11257">
    <property type="entry name" value="CHEMOSENSORY PROTEIN-RELATED"/>
    <property type="match status" value="1"/>
</dbReference>
<gene>
    <name evidence="3" type="primary">LOC115880538</name>
</gene>
<organism evidence="2 3">
    <name type="scientific">Sitophilus oryzae</name>
    <name type="common">Rice weevil</name>
    <name type="synonym">Curculio oryzae</name>
    <dbReference type="NCBI Taxonomy" id="7048"/>
    <lineage>
        <taxon>Eukaryota</taxon>
        <taxon>Metazoa</taxon>
        <taxon>Ecdysozoa</taxon>
        <taxon>Arthropoda</taxon>
        <taxon>Hexapoda</taxon>
        <taxon>Insecta</taxon>
        <taxon>Pterygota</taxon>
        <taxon>Neoptera</taxon>
        <taxon>Endopterygota</taxon>
        <taxon>Coleoptera</taxon>
        <taxon>Polyphaga</taxon>
        <taxon>Cucujiformia</taxon>
        <taxon>Curculionidae</taxon>
        <taxon>Dryophthorinae</taxon>
        <taxon>Sitophilus</taxon>
    </lineage>
</organism>
<dbReference type="Proteomes" id="UP000504635">
    <property type="component" value="Unplaced"/>
</dbReference>
<sequence>MSLNFKMSTLTTFLVICLVIVYCKSEKESTTRQSIADETIETTLNDKRYLQRQLKCALGESACDPVGRRIKSLAPLVLRGSCPQCSEKEVKQIKKVLSYVQINYPKEWNKMLQQYASG</sequence>
<dbReference type="SUPFAM" id="SSF100910">
    <property type="entry name" value="Chemosensory protein Csp2"/>
    <property type="match status" value="1"/>
</dbReference>
<dbReference type="OrthoDB" id="6355718at2759"/>
<feature type="chain" id="PRO_5026703285" evidence="1">
    <location>
        <begin position="26"/>
        <end position="118"/>
    </location>
</feature>
<dbReference type="RefSeq" id="XP_030753623.1">
    <property type="nucleotide sequence ID" value="XM_030897763.1"/>
</dbReference>
<dbReference type="AlphaFoldDB" id="A0A6J2XQ40"/>
<dbReference type="GeneID" id="115880538"/>
<proteinExistence type="predicted"/>
<keyword evidence="2" id="KW-1185">Reference proteome</keyword>
<dbReference type="CTD" id="100418973"/>